<dbReference type="Gene3D" id="1.10.40.50">
    <property type="entry name" value="Probable gtpase engc, domain 3"/>
    <property type="match status" value="1"/>
</dbReference>
<dbReference type="EMBL" id="DVFN01000110">
    <property type="protein sequence ID" value="HIQ70213.1"/>
    <property type="molecule type" value="Genomic_DNA"/>
</dbReference>
<keyword evidence="5 10" id="KW-0547">Nucleotide-binding</keyword>
<feature type="binding site" evidence="10">
    <location>
        <begin position="107"/>
        <end position="110"/>
    </location>
    <ligand>
        <name>GTP</name>
        <dbReference type="ChEBI" id="CHEBI:37565"/>
    </ligand>
</feature>
<dbReference type="NCBIfam" id="TIGR00157">
    <property type="entry name" value="ribosome small subunit-dependent GTPase A"/>
    <property type="match status" value="1"/>
</dbReference>
<name>A0A9D0Z987_9FIRM</name>
<proteinExistence type="inferred from homology"/>
<evidence type="ECO:0000256" key="3">
    <source>
        <dbReference type="ARBA" id="ARBA00022723"/>
    </source>
</evidence>
<comment type="caution">
    <text evidence="13">The sequence shown here is derived from an EMBL/GenBank/DDBJ whole genome shotgun (WGS) entry which is preliminary data.</text>
</comment>
<sequence length="288" mass="31853">MNQGRIVKALSGFYDVDLGDRVVTCKARGRLRKSEQSPLVGDMAVIDQGMVQEILPRRNWFVRPAVANLDLLILLASEVIPVTEPFLIDRITAIAGDQNVPVAIVVNKTDLSGEGPLTRIYRHAGYQVIPTSAVTGQGIEELRSLITGKVVALSGNSGVGKSSVLNRLAPELHLPTGEVSEKLGRGRHTTRHIQLFTLPGNTYVADTPGFSSFDTEQMEWILKENLPYAFPDFAPYLGKCQFHDCAHRKEPGCAVTEALRRGDIEPTRYESYEKLFDLAAARKPWEQK</sequence>
<comment type="function">
    <text evidence="10">One of several proteins that assist in the late maturation steps of the functional core of the 30S ribosomal subunit. Helps release RbfA from mature subunits. May play a role in the assembly of ribosomal proteins into the subunit. Circularly permuted GTPase that catalyzes slow GTP hydrolysis, GTPase activity is stimulated by the 30S ribosomal subunit.</text>
</comment>
<dbReference type="HAMAP" id="MF_01820">
    <property type="entry name" value="GTPase_RsgA"/>
    <property type="match status" value="1"/>
</dbReference>
<dbReference type="PANTHER" id="PTHR32120">
    <property type="entry name" value="SMALL RIBOSOMAL SUBUNIT BIOGENESIS GTPASE RSGA"/>
    <property type="match status" value="1"/>
</dbReference>
<dbReference type="Pfam" id="PF16745">
    <property type="entry name" value="RsgA_N"/>
    <property type="match status" value="1"/>
</dbReference>
<evidence type="ECO:0000259" key="12">
    <source>
        <dbReference type="PROSITE" id="PS51721"/>
    </source>
</evidence>
<gene>
    <name evidence="10 13" type="primary">rsgA</name>
    <name evidence="13" type="ORF">IAA67_07790</name>
</gene>
<feature type="binding site" evidence="10">
    <location>
        <position position="245"/>
    </location>
    <ligand>
        <name>Zn(2+)</name>
        <dbReference type="ChEBI" id="CHEBI:29105"/>
    </ligand>
</feature>
<comment type="similarity">
    <text evidence="10">Belongs to the TRAFAC class YlqF/YawG GTPase family. RsgA subfamily.</text>
</comment>
<dbReference type="InterPro" id="IPR012340">
    <property type="entry name" value="NA-bd_OB-fold"/>
</dbReference>
<keyword evidence="4 10" id="KW-0699">rRNA-binding</keyword>
<dbReference type="AlphaFoldDB" id="A0A9D0Z987"/>
<dbReference type="InterPro" id="IPR010914">
    <property type="entry name" value="RsgA_GTPase_dom"/>
</dbReference>
<dbReference type="PROSITE" id="PS51721">
    <property type="entry name" value="G_CP"/>
    <property type="match status" value="1"/>
</dbReference>
<feature type="binding site" evidence="10">
    <location>
        <position position="253"/>
    </location>
    <ligand>
        <name>Zn(2+)</name>
        <dbReference type="ChEBI" id="CHEBI:29105"/>
    </ligand>
</feature>
<dbReference type="GO" id="GO:0042274">
    <property type="term" value="P:ribosomal small subunit biogenesis"/>
    <property type="evidence" value="ECO:0007669"/>
    <property type="project" value="UniProtKB-UniRule"/>
</dbReference>
<dbReference type="PANTHER" id="PTHR32120:SF11">
    <property type="entry name" value="SMALL RIBOSOMAL SUBUNIT BIOGENESIS GTPASE RSGA 1, MITOCHONDRIAL-RELATED"/>
    <property type="match status" value="1"/>
</dbReference>
<reference evidence="13" key="2">
    <citation type="journal article" date="2021" name="PeerJ">
        <title>Extensive microbial diversity within the chicken gut microbiome revealed by metagenomics and culture.</title>
        <authorList>
            <person name="Gilroy R."/>
            <person name="Ravi A."/>
            <person name="Getino M."/>
            <person name="Pursley I."/>
            <person name="Horton D.L."/>
            <person name="Alikhan N.F."/>
            <person name="Baker D."/>
            <person name="Gharbi K."/>
            <person name="Hall N."/>
            <person name="Watson M."/>
            <person name="Adriaenssens E.M."/>
            <person name="Foster-Nyarko E."/>
            <person name="Jarju S."/>
            <person name="Secka A."/>
            <person name="Antonio M."/>
            <person name="Oren A."/>
            <person name="Chaudhuri R.R."/>
            <person name="La Ragione R."/>
            <person name="Hildebrand F."/>
            <person name="Pallen M.J."/>
        </authorList>
    </citation>
    <scope>NUCLEOTIDE SEQUENCE</scope>
    <source>
        <strain evidence="13">ChiSjej2B20-13462</strain>
    </source>
</reference>
<keyword evidence="7 10" id="KW-0862">Zinc</keyword>
<dbReference type="GO" id="GO:0019843">
    <property type="term" value="F:rRNA binding"/>
    <property type="evidence" value="ECO:0007669"/>
    <property type="project" value="UniProtKB-KW"/>
</dbReference>
<feature type="domain" description="CP-type G" evidence="12">
    <location>
        <begin position="58"/>
        <end position="213"/>
    </location>
</feature>
<evidence type="ECO:0000256" key="7">
    <source>
        <dbReference type="ARBA" id="ARBA00022833"/>
    </source>
</evidence>
<keyword evidence="9 10" id="KW-0342">GTP-binding</keyword>
<dbReference type="InterPro" id="IPR031944">
    <property type="entry name" value="RsgA_N"/>
</dbReference>
<protein>
    <recommendedName>
        <fullName evidence="10">Small ribosomal subunit biogenesis GTPase RsgA</fullName>
        <ecNumber evidence="10">3.6.1.-</ecNumber>
    </recommendedName>
</protein>
<dbReference type="PROSITE" id="PS50936">
    <property type="entry name" value="ENGC_GTPASE"/>
    <property type="match status" value="1"/>
</dbReference>
<dbReference type="Gene3D" id="3.40.50.300">
    <property type="entry name" value="P-loop containing nucleotide triphosphate hydrolases"/>
    <property type="match status" value="1"/>
</dbReference>
<dbReference type="GO" id="GO:0046872">
    <property type="term" value="F:metal ion binding"/>
    <property type="evidence" value="ECO:0007669"/>
    <property type="project" value="UniProtKB-KW"/>
</dbReference>
<evidence type="ECO:0000256" key="10">
    <source>
        <dbReference type="HAMAP-Rule" id="MF_01820"/>
    </source>
</evidence>
<dbReference type="Proteomes" id="UP000886874">
    <property type="component" value="Unassembled WGS sequence"/>
</dbReference>
<comment type="subcellular location">
    <subcellularLocation>
        <location evidence="10">Cytoplasm</location>
    </subcellularLocation>
</comment>
<keyword evidence="2 10" id="KW-0690">Ribosome biogenesis</keyword>
<evidence type="ECO:0000256" key="4">
    <source>
        <dbReference type="ARBA" id="ARBA00022730"/>
    </source>
</evidence>
<evidence type="ECO:0000313" key="14">
    <source>
        <dbReference type="Proteomes" id="UP000886874"/>
    </source>
</evidence>
<evidence type="ECO:0000256" key="2">
    <source>
        <dbReference type="ARBA" id="ARBA00022517"/>
    </source>
</evidence>
<reference evidence="13" key="1">
    <citation type="submission" date="2020-10" db="EMBL/GenBank/DDBJ databases">
        <authorList>
            <person name="Gilroy R."/>
        </authorList>
    </citation>
    <scope>NUCLEOTIDE SEQUENCE</scope>
    <source>
        <strain evidence="13">ChiSjej2B20-13462</strain>
    </source>
</reference>
<evidence type="ECO:0000256" key="6">
    <source>
        <dbReference type="ARBA" id="ARBA00022801"/>
    </source>
</evidence>
<dbReference type="Pfam" id="PF03193">
    <property type="entry name" value="RsgA_GTPase"/>
    <property type="match status" value="1"/>
</dbReference>
<comment type="subunit">
    <text evidence="10">Monomer. Associates with 30S ribosomal subunit, binds 16S rRNA.</text>
</comment>
<evidence type="ECO:0000256" key="9">
    <source>
        <dbReference type="ARBA" id="ARBA00023134"/>
    </source>
</evidence>
<feature type="domain" description="EngC GTPase" evidence="11">
    <location>
        <begin position="67"/>
        <end position="211"/>
    </location>
</feature>
<dbReference type="Gene3D" id="2.40.50.140">
    <property type="entry name" value="Nucleic acid-binding proteins"/>
    <property type="match status" value="1"/>
</dbReference>
<keyword evidence="1 10" id="KW-0963">Cytoplasm</keyword>
<dbReference type="SUPFAM" id="SSF52540">
    <property type="entry name" value="P-loop containing nucleoside triphosphate hydrolases"/>
    <property type="match status" value="1"/>
</dbReference>
<feature type="binding site" evidence="10">
    <location>
        <begin position="155"/>
        <end position="163"/>
    </location>
    <ligand>
        <name>GTP</name>
        <dbReference type="ChEBI" id="CHEBI:37565"/>
    </ligand>
</feature>
<dbReference type="SUPFAM" id="SSF50249">
    <property type="entry name" value="Nucleic acid-binding proteins"/>
    <property type="match status" value="1"/>
</dbReference>
<dbReference type="GO" id="GO:0005525">
    <property type="term" value="F:GTP binding"/>
    <property type="evidence" value="ECO:0007669"/>
    <property type="project" value="UniProtKB-UniRule"/>
</dbReference>
<dbReference type="InterPro" id="IPR004881">
    <property type="entry name" value="Ribosome_biogen_GTPase_RsgA"/>
</dbReference>
<feature type="binding site" evidence="10">
    <location>
        <position position="247"/>
    </location>
    <ligand>
        <name>Zn(2+)</name>
        <dbReference type="ChEBI" id="CHEBI:29105"/>
    </ligand>
</feature>
<evidence type="ECO:0000259" key="11">
    <source>
        <dbReference type="PROSITE" id="PS50936"/>
    </source>
</evidence>
<evidence type="ECO:0000313" key="13">
    <source>
        <dbReference type="EMBL" id="HIQ70213.1"/>
    </source>
</evidence>
<dbReference type="EC" id="3.6.1.-" evidence="10"/>
<dbReference type="InterPro" id="IPR027417">
    <property type="entry name" value="P-loop_NTPase"/>
</dbReference>
<dbReference type="GO" id="GO:0005737">
    <property type="term" value="C:cytoplasm"/>
    <property type="evidence" value="ECO:0007669"/>
    <property type="project" value="UniProtKB-SubCell"/>
</dbReference>
<evidence type="ECO:0000256" key="5">
    <source>
        <dbReference type="ARBA" id="ARBA00022741"/>
    </source>
</evidence>
<keyword evidence="6 10" id="KW-0378">Hydrolase</keyword>
<evidence type="ECO:0000256" key="1">
    <source>
        <dbReference type="ARBA" id="ARBA00022490"/>
    </source>
</evidence>
<dbReference type="InterPro" id="IPR030378">
    <property type="entry name" value="G_CP_dom"/>
</dbReference>
<keyword evidence="3 10" id="KW-0479">Metal-binding</keyword>
<organism evidence="13 14">
    <name type="scientific">Candidatus Avoscillospira stercorigallinarum</name>
    <dbReference type="NCBI Taxonomy" id="2840708"/>
    <lineage>
        <taxon>Bacteria</taxon>
        <taxon>Bacillati</taxon>
        <taxon>Bacillota</taxon>
        <taxon>Clostridia</taxon>
        <taxon>Eubacteriales</taxon>
        <taxon>Oscillospiraceae</taxon>
        <taxon>Oscillospiraceae incertae sedis</taxon>
        <taxon>Candidatus Avoscillospira</taxon>
    </lineage>
</organism>
<dbReference type="GO" id="GO:0003924">
    <property type="term" value="F:GTPase activity"/>
    <property type="evidence" value="ECO:0007669"/>
    <property type="project" value="UniProtKB-UniRule"/>
</dbReference>
<comment type="cofactor">
    <cofactor evidence="10">
        <name>Zn(2+)</name>
        <dbReference type="ChEBI" id="CHEBI:29105"/>
    </cofactor>
    <text evidence="10">Binds 1 zinc ion per subunit.</text>
</comment>
<feature type="binding site" evidence="10">
    <location>
        <position position="240"/>
    </location>
    <ligand>
        <name>Zn(2+)</name>
        <dbReference type="ChEBI" id="CHEBI:29105"/>
    </ligand>
</feature>
<dbReference type="CDD" id="cd01854">
    <property type="entry name" value="YjeQ_EngC"/>
    <property type="match status" value="1"/>
</dbReference>
<keyword evidence="8 10" id="KW-0694">RNA-binding</keyword>
<evidence type="ECO:0000256" key="8">
    <source>
        <dbReference type="ARBA" id="ARBA00022884"/>
    </source>
</evidence>
<accession>A0A9D0Z987</accession>